<protein>
    <submittedName>
        <fullName evidence="1">Uncharacterized protein</fullName>
    </submittedName>
</protein>
<dbReference type="Proteomes" id="UP000759246">
    <property type="component" value="Unassembled WGS sequence"/>
</dbReference>
<dbReference type="AlphaFoldDB" id="A0A929WV60"/>
<dbReference type="SUPFAM" id="SSF52980">
    <property type="entry name" value="Restriction endonuclease-like"/>
    <property type="match status" value="1"/>
</dbReference>
<dbReference type="Gene3D" id="3.40.50.10010">
    <property type="entry name" value="Type-2 restriction enzyme NgoMIV"/>
    <property type="match status" value="1"/>
</dbReference>
<dbReference type="InterPro" id="IPR037083">
    <property type="entry name" value="NgoMIV_sf"/>
</dbReference>
<dbReference type="InterPro" id="IPR011335">
    <property type="entry name" value="Restrct_endonuc-II-like"/>
</dbReference>
<sequence>MSINLLEERHIFHRQLTDSHNLSINSDGVASNADKSQRLSCEVALRVARKLGAAEGVRKLALRI</sequence>
<proteinExistence type="predicted"/>
<comment type="caution">
    <text evidence="1">The sequence shown here is derived from an EMBL/GenBank/DDBJ whole genome shotgun (WGS) entry which is preliminary data.</text>
</comment>
<dbReference type="GO" id="GO:0009307">
    <property type="term" value="P:DNA restriction-modification system"/>
    <property type="evidence" value="ECO:0007669"/>
    <property type="project" value="InterPro"/>
</dbReference>
<dbReference type="InterPro" id="IPR015105">
    <property type="entry name" value="NgoMIV"/>
</dbReference>
<dbReference type="GO" id="GO:0009036">
    <property type="term" value="F:type II site-specific deoxyribonuclease activity"/>
    <property type="evidence" value="ECO:0007669"/>
    <property type="project" value="InterPro"/>
</dbReference>
<evidence type="ECO:0000313" key="2">
    <source>
        <dbReference type="Proteomes" id="UP000759246"/>
    </source>
</evidence>
<name>A0A929WV60_9ACTO</name>
<dbReference type="Pfam" id="PF09015">
    <property type="entry name" value="NgoMIV_restric"/>
    <property type="match status" value="1"/>
</dbReference>
<reference evidence="1" key="1">
    <citation type="submission" date="2020-04" db="EMBL/GenBank/DDBJ databases">
        <title>Deep metagenomics examines the oral microbiome during advanced dental caries in children, revealing novel taxa and co-occurrences with host molecules.</title>
        <authorList>
            <person name="Baker J.L."/>
            <person name="Morton J.T."/>
            <person name="Dinis M."/>
            <person name="Alvarez R."/>
            <person name="Tran N.C."/>
            <person name="Knight R."/>
            <person name="Edlund A."/>
        </authorList>
    </citation>
    <scope>NUCLEOTIDE SEQUENCE</scope>
    <source>
        <strain evidence="1">JCVI_30_bin.13</strain>
    </source>
</reference>
<gene>
    <name evidence="1" type="ORF">HXK09_10445</name>
</gene>
<evidence type="ECO:0000313" key="1">
    <source>
        <dbReference type="EMBL" id="MBF0967525.1"/>
    </source>
</evidence>
<dbReference type="EMBL" id="JABZGF010000535">
    <property type="protein sequence ID" value="MBF0967525.1"/>
    <property type="molecule type" value="Genomic_DNA"/>
</dbReference>
<accession>A0A929WV60</accession>
<organism evidence="1 2">
    <name type="scientific">Actinomyces bouchesdurhonensis</name>
    <dbReference type="NCBI Taxonomy" id="1852361"/>
    <lineage>
        <taxon>Bacteria</taxon>
        <taxon>Bacillati</taxon>
        <taxon>Actinomycetota</taxon>
        <taxon>Actinomycetes</taxon>
        <taxon>Actinomycetales</taxon>
        <taxon>Actinomycetaceae</taxon>
        <taxon>Actinomyces</taxon>
    </lineage>
</organism>